<accession>A0A1X7AEE2</accession>
<evidence type="ECO:0000259" key="8">
    <source>
        <dbReference type="PROSITE" id="PS50035"/>
    </source>
</evidence>
<dbReference type="GO" id="GO:0005829">
    <property type="term" value="C:cytosol"/>
    <property type="evidence" value="ECO:0007669"/>
    <property type="project" value="TreeGrafter"/>
</dbReference>
<dbReference type="InterPro" id="IPR016270">
    <property type="entry name" value="PGS1"/>
</dbReference>
<dbReference type="NCBIfam" id="NF006946">
    <property type="entry name" value="PRK09428.1"/>
    <property type="match status" value="1"/>
</dbReference>
<comment type="similarity">
    <text evidence="1">Belongs to the CDP-alcohol phosphatidyltransferase class-II family.</text>
</comment>
<dbReference type="GO" id="GO:0032049">
    <property type="term" value="P:cardiolipin biosynthetic process"/>
    <property type="evidence" value="ECO:0007669"/>
    <property type="project" value="InterPro"/>
</dbReference>
<name>A0A1X7AEE2_9GAMM</name>
<reference evidence="9 10" key="1">
    <citation type="submission" date="2017-03" db="EMBL/GenBank/DDBJ databases">
        <authorList>
            <person name="Afonso C.L."/>
            <person name="Miller P.J."/>
            <person name="Scott M.A."/>
            <person name="Spackman E."/>
            <person name="Goraichik I."/>
            <person name="Dimitrov K.M."/>
            <person name="Suarez D.L."/>
            <person name="Swayne D.E."/>
        </authorList>
    </citation>
    <scope>NUCLEOTIDE SEQUENCE [LARGE SCALE GENOMIC DNA]</scope>
    <source>
        <strain evidence="9">SB41UT1</strain>
    </source>
</reference>
<keyword evidence="6" id="KW-0594">Phospholipid biosynthesis</keyword>
<dbReference type="Proteomes" id="UP000196573">
    <property type="component" value="Unassembled WGS sequence"/>
</dbReference>
<evidence type="ECO:0000256" key="4">
    <source>
        <dbReference type="ARBA" id="ARBA00022737"/>
    </source>
</evidence>
<keyword evidence="4" id="KW-0677">Repeat</keyword>
<dbReference type="InterPro" id="IPR001736">
    <property type="entry name" value="PLipase_D/transphosphatidylase"/>
</dbReference>
<dbReference type="RefSeq" id="WP_087106008.1">
    <property type="nucleotide sequence ID" value="NZ_CBCSCN010000012.1"/>
</dbReference>
<dbReference type="PROSITE" id="PS50035">
    <property type="entry name" value="PLD"/>
    <property type="match status" value="1"/>
</dbReference>
<dbReference type="EC" id="2.7.8.8" evidence="9"/>
<dbReference type="CDD" id="cd09134">
    <property type="entry name" value="PLDc_PSS_G_neg_1"/>
    <property type="match status" value="1"/>
</dbReference>
<proteinExistence type="inferred from homology"/>
<dbReference type="GO" id="GO:0003882">
    <property type="term" value="F:CDP-diacylglycerol-serine O-phosphatidyltransferase activity"/>
    <property type="evidence" value="ECO:0007669"/>
    <property type="project" value="UniProtKB-EC"/>
</dbReference>
<dbReference type="GO" id="GO:0008444">
    <property type="term" value="F:CDP-diacylglycerol-glycerol-3-phosphate 3-phosphatidyltransferase activity"/>
    <property type="evidence" value="ECO:0007669"/>
    <property type="project" value="InterPro"/>
</dbReference>
<evidence type="ECO:0000313" key="9">
    <source>
        <dbReference type="EMBL" id="SMA32791.1"/>
    </source>
</evidence>
<keyword evidence="5" id="KW-0443">Lipid metabolism</keyword>
<dbReference type="SUPFAM" id="SSF56024">
    <property type="entry name" value="Phospholipase D/nuclease"/>
    <property type="match status" value="2"/>
</dbReference>
<evidence type="ECO:0000256" key="2">
    <source>
        <dbReference type="ARBA" id="ARBA00022516"/>
    </source>
</evidence>
<evidence type="ECO:0000256" key="5">
    <source>
        <dbReference type="ARBA" id="ARBA00023098"/>
    </source>
</evidence>
<dbReference type="PIRSF" id="PIRSF000850">
    <property type="entry name" value="Phospholipase_D_PSS"/>
    <property type="match status" value="1"/>
</dbReference>
<gene>
    <name evidence="9" type="primary">pssA</name>
    <name evidence="9" type="ORF">EHSB41UT_00193</name>
</gene>
<dbReference type="Gene3D" id="3.30.870.10">
    <property type="entry name" value="Endonuclease Chain A"/>
    <property type="match status" value="2"/>
</dbReference>
<keyword evidence="2" id="KW-0444">Lipid biosynthesis</keyword>
<sequence>MFSPAYYRERLNQLPQIAVDVADYRILTSTRDFKNRLLELIKSARKRIYLTALYLEADAAGEDILRALFEAKQNNPALDIKVFVDFHRAQRGRIGEEASLTNRDFYHRLTNEYEHKIEIYGVPVNRREIFGVLHLKGFVFDNTVLYSGASLNDVYLHQDERYRYDRYHEIKSPELSNSFVEFIDHYFCSHSAVQALDGESVPTRKELKQEFRRFRKSMRKANYRFTPVLKEHSVGLTPVCGMGSRGNALNSMIRDLVRSAENELFICTPYFNPPGVLARDIGQLLKRGVKITIVVGDKTANDFYIPPEESFSKIGGLPYLYESNLREFARKHQKAIDSGQLNLMLWKDSTNSYHLKGLYVDGKRAMITGSNLNPRAWGLDLENGILVQDEQGLLHDQLIAEQTEILCCTTKISNYQELEQLSDYPGEVQKLLNRIHRLKAHVLIKKII</sequence>
<dbReference type="PANTHER" id="PTHR12586:SF1">
    <property type="entry name" value="CDP-DIACYLGLYCEROL--GLYCEROL-3-PHOSPHATE 3-PHOSPHATIDYLTRANSFERASE, MITOCHONDRIAL"/>
    <property type="match status" value="1"/>
</dbReference>
<evidence type="ECO:0000256" key="1">
    <source>
        <dbReference type="ARBA" id="ARBA00010682"/>
    </source>
</evidence>
<evidence type="ECO:0000256" key="7">
    <source>
        <dbReference type="ARBA" id="ARBA00023264"/>
    </source>
</evidence>
<keyword evidence="3 9" id="KW-0808">Transferase</keyword>
<keyword evidence="10" id="KW-1185">Reference proteome</keyword>
<dbReference type="Pfam" id="PF13091">
    <property type="entry name" value="PLDc_2"/>
    <property type="match status" value="2"/>
</dbReference>
<evidence type="ECO:0000256" key="3">
    <source>
        <dbReference type="ARBA" id="ARBA00022679"/>
    </source>
</evidence>
<dbReference type="OrthoDB" id="8543662at2"/>
<dbReference type="CDD" id="cd09136">
    <property type="entry name" value="PLDc_PSS_G_neg_2"/>
    <property type="match status" value="1"/>
</dbReference>
<dbReference type="AlphaFoldDB" id="A0A1X7AEE2"/>
<evidence type="ECO:0000313" key="10">
    <source>
        <dbReference type="Proteomes" id="UP000196573"/>
    </source>
</evidence>
<dbReference type="SMART" id="SM00155">
    <property type="entry name" value="PLDc"/>
    <property type="match status" value="2"/>
</dbReference>
<protein>
    <submittedName>
        <fullName evidence="9">CDP-diacylglycerol-serine O-phosphatidyltransferase</fullName>
        <ecNumber evidence="9">2.7.8.8</ecNumber>
    </submittedName>
</protein>
<dbReference type="InterPro" id="IPR025202">
    <property type="entry name" value="PLD-like_dom"/>
</dbReference>
<organism evidence="9 10">
    <name type="scientific">Parendozoicomonas haliclonae</name>
    <dbReference type="NCBI Taxonomy" id="1960125"/>
    <lineage>
        <taxon>Bacteria</taxon>
        <taxon>Pseudomonadati</taxon>
        <taxon>Pseudomonadota</taxon>
        <taxon>Gammaproteobacteria</taxon>
        <taxon>Oceanospirillales</taxon>
        <taxon>Endozoicomonadaceae</taxon>
        <taxon>Parendozoicomonas</taxon>
    </lineage>
</organism>
<keyword evidence="7" id="KW-1208">Phospholipid metabolism</keyword>
<dbReference type="EMBL" id="FWPT01000001">
    <property type="protein sequence ID" value="SMA32791.1"/>
    <property type="molecule type" value="Genomic_DNA"/>
</dbReference>
<feature type="domain" description="PLD phosphodiesterase" evidence="8">
    <location>
        <begin position="349"/>
        <end position="376"/>
    </location>
</feature>
<dbReference type="PANTHER" id="PTHR12586">
    <property type="entry name" value="CDP-DIACYLGLYCEROL--SERINE O-PHOSPHATIDYLTRANSFERASE"/>
    <property type="match status" value="1"/>
</dbReference>
<evidence type="ECO:0000256" key="6">
    <source>
        <dbReference type="ARBA" id="ARBA00023209"/>
    </source>
</evidence>